<accession>A0A6H1ZQS3</accession>
<sequence length="209" mass="23334">MTNTEMLAKVRFLVDEANIGFYDNNSEIFPALTDGQRHYASIILSQYIARLKVNPSEPIPETLLPLYTSTGSTLGAGIVLFTKPTDLLYDIGLSLTVNSVSYQPIKRELSKIILTEKADTYLGGSYSYYNIDGTNVNLENGAVTPTSTTYTFYYLKIPTDITSSVNPILPSFTHMSICQYAFADLLIKARRSNDAQLAFQKFLTMITYQ</sequence>
<protein>
    <submittedName>
        <fullName evidence="1">Uncharacterized protein</fullName>
    </submittedName>
</protein>
<gene>
    <name evidence="1" type="ORF">TM448A01421_0014</name>
</gene>
<dbReference type="EMBL" id="MT144147">
    <property type="protein sequence ID" value="QJA49657.1"/>
    <property type="molecule type" value="Genomic_DNA"/>
</dbReference>
<organism evidence="1">
    <name type="scientific">viral metagenome</name>
    <dbReference type="NCBI Taxonomy" id="1070528"/>
    <lineage>
        <taxon>unclassified sequences</taxon>
        <taxon>metagenomes</taxon>
        <taxon>organismal metagenomes</taxon>
    </lineage>
</organism>
<reference evidence="1" key="1">
    <citation type="submission" date="2020-03" db="EMBL/GenBank/DDBJ databases">
        <title>The deep terrestrial virosphere.</title>
        <authorList>
            <person name="Holmfeldt K."/>
            <person name="Nilsson E."/>
            <person name="Simone D."/>
            <person name="Lopez-Fernandez M."/>
            <person name="Wu X."/>
            <person name="de Brujin I."/>
            <person name="Lundin D."/>
            <person name="Andersson A."/>
            <person name="Bertilsson S."/>
            <person name="Dopson M."/>
        </authorList>
    </citation>
    <scope>NUCLEOTIDE SEQUENCE</scope>
    <source>
        <strain evidence="1">TM448A01421</strain>
    </source>
</reference>
<proteinExistence type="predicted"/>
<name>A0A6H1ZQS3_9ZZZZ</name>
<evidence type="ECO:0000313" key="1">
    <source>
        <dbReference type="EMBL" id="QJA49657.1"/>
    </source>
</evidence>
<dbReference type="AlphaFoldDB" id="A0A6H1ZQS3"/>